<keyword evidence="6 13" id="KW-0547">Nucleotide-binding</keyword>
<feature type="binding site" evidence="13">
    <location>
        <position position="136"/>
    </location>
    <ligand>
        <name>ATP</name>
        <dbReference type="ChEBI" id="CHEBI:30616"/>
    </ligand>
</feature>
<evidence type="ECO:0000256" key="14">
    <source>
        <dbReference type="PIRSR" id="PIRSR630616-3"/>
    </source>
</evidence>
<evidence type="ECO:0000256" key="11">
    <source>
        <dbReference type="ARBA" id="ARBA00047899"/>
    </source>
</evidence>
<evidence type="ECO:0000256" key="3">
    <source>
        <dbReference type="ARBA" id="ARBA00022527"/>
    </source>
</evidence>
<evidence type="ECO:0000313" key="16">
    <source>
        <dbReference type="EMBL" id="KFO26444.1"/>
    </source>
</evidence>
<dbReference type="InterPro" id="IPR000719">
    <property type="entry name" value="Prot_kinase_dom"/>
</dbReference>
<dbReference type="PANTHER" id="PTHR24350">
    <property type="entry name" value="SERINE/THREONINE-PROTEIN KINASE IAL-RELATED"/>
    <property type="match status" value="1"/>
</dbReference>
<keyword evidence="7" id="KW-0498">Mitosis</keyword>
<evidence type="ECO:0000256" key="2">
    <source>
        <dbReference type="ARBA" id="ARBA00012513"/>
    </source>
</evidence>
<protein>
    <recommendedName>
        <fullName evidence="2">non-specific serine/threonine protein kinase</fullName>
        <ecNumber evidence="2">2.7.11.1</ecNumber>
    </recommendedName>
</protein>
<comment type="catalytic activity">
    <reaction evidence="11">
        <text>L-threonyl-[protein] + ATP = O-phospho-L-threonyl-[protein] + ADP + H(+)</text>
        <dbReference type="Rhea" id="RHEA:46608"/>
        <dbReference type="Rhea" id="RHEA-COMP:11060"/>
        <dbReference type="Rhea" id="RHEA-COMP:11605"/>
        <dbReference type="ChEBI" id="CHEBI:15378"/>
        <dbReference type="ChEBI" id="CHEBI:30013"/>
        <dbReference type="ChEBI" id="CHEBI:30616"/>
        <dbReference type="ChEBI" id="CHEBI:61977"/>
        <dbReference type="ChEBI" id="CHEBI:456216"/>
        <dbReference type="EC" id="2.7.11.1"/>
    </reaction>
</comment>
<keyword evidence="9 13" id="KW-0067">ATP-binding</keyword>
<dbReference type="GO" id="GO:0005819">
    <property type="term" value="C:spindle"/>
    <property type="evidence" value="ECO:0007669"/>
    <property type="project" value="UniProtKB-SubCell"/>
</dbReference>
<name>A0A091D2W3_FUKDA</name>
<keyword evidence="5" id="KW-0808">Transferase</keyword>
<dbReference type="SUPFAM" id="SSF56112">
    <property type="entry name" value="Protein kinase-like (PK-like)"/>
    <property type="match status" value="1"/>
</dbReference>
<dbReference type="Proteomes" id="UP000028990">
    <property type="component" value="Unassembled WGS sequence"/>
</dbReference>
<evidence type="ECO:0000256" key="12">
    <source>
        <dbReference type="ARBA" id="ARBA00048679"/>
    </source>
</evidence>
<evidence type="ECO:0000256" key="6">
    <source>
        <dbReference type="ARBA" id="ARBA00022741"/>
    </source>
</evidence>
<accession>A0A091D2W3</accession>
<gene>
    <name evidence="16" type="ORF">H920_12120</name>
</gene>
<dbReference type="EMBL" id="KN123184">
    <property type="protein sequence ID" value="KFO26444.1"/>
    <property type="molecule type" value="Genomic_DNA"/>
</dbReference>
<feature type="domain" description="Protein kinase" evidence="15">
    <location>
        <begin position="1"/>
        <end position="181"/>
    </location>
</feature>
<evidence type="ECO:0000256" key="9">
    <source>
        <dbReference type="ARBA" id="ARBA00022840"/>
    </source>
</evidence>
<feature type="cross-link" description="Glycyl lysine isopeptide (Lys-Gly) (interchain with G-Cter in SUMO2)" evidence="14">
    <location>
        <position position="120"/>
    </location>
</feature>
<evidence type="ECO:0000256" key="5">
    <source>
        <dbReference type="ARBA" id="ARBA00022679"/>
    </source>
</evidence>
<comment type="catalytic activity">
    <reaction evidence="12">
        <text>L-seryl-[protein] + ATP = O-phospho-L-seryl-[protein] + ADP + H(+)</text>
        <dbReference type="Rhea" id="RHEA:17989"/>
        <dbReference type="Rhea" id="RHEA-COMP:9863"/>
        <dbReference type="Rhea" id="RHEA-COMP:11604"/>
        <dbReference type="ChEBI" id="CHEBI:15378"/>
        <dbReference type="ChEBI" id="CHEBI:29999"/>
        <dbReference type="ChEBI" id="CHEBI:30616"/>
        <dbReference type="ChEBI" id="CHEBI:83421"/>
        <dbReference type="ChEBI" id="CHEBI:456216"/>
        <dbReference type="EC" id="2.7.11.1"/>
    </reaction>
</comment>
<dbReference type="EC" id="2.7.11.1" evidence="2"/>
<evidence type="ECO:0000256" key="8">
    <source>
        <dbReference type="ARBA" id="ARBA00022777"/>
    </source>
</evidence>
<keyword evidence="8 16" id="KW-0418">Kinase</keyword>
<evidence type="ECO:0000313" key="17">
    <source>
        <dbReference type="Proteomes" id="UP000028990"/>
    </source>
</evidence>
<dbReference type="SMART" id="SM00220">
    <property type="entry name" value="S_TKc"/>
    <property type="match status" value="1"/>
</dbReference>
<organism evidence="16 17">
    <name type="scientific">Fukomys damarensis</name>
    <name type="common">Damaraland mole rat</name>
    <name type="synonym">Cryptomys damarensis</name>
    <dbReference type="NCBI Taxonomy" id="885580"/>
    <lineage>
        <taxon>Eukaryota</taxon>
        <taxon>Metazoa</taxon>
        <taxon>Chordata</taxon>
        <taxon>Craniata</taxon>
        <taxon>Vertebrata</taxon>
        <taxon>Euteleostomi</taxon>
        <taxon>Mammalia</taxon>
        <taxon>Eutheria</taxon>
        <taxon>Euarchontoglires</taxon>
        <taxon>Glires</taxon>
        <taxon>Rodentia</taxon>
        <taxon>Hystricomorpha</taxon>
        <taxon>Bathyergidae</taxon>
        <taxon>Fukomys</taxon>
    </lineage>
</organism>
<comment type="subcellular location">
    <subcellularLocation>
        <location evidence="1">Cytoplasm</location>
        <location evidence="1">Cytoskeleton</location>
        <location evidence="1">Spindle</location>
    </subcellularLocation>
</comment>
<proteinExistence type="predicted"/>
<dbReference type="PROSITE" id="PS50011">
    <property type="entry name" value="PROTEIN_KINASE_DOM"/>
    <property type="match status" value="1"/>
</dbReference>
<sequence length="181" mass="19957">MALKVSMDEDQAFISLLAGTALSGANGGRLALSSPPEAPAGCTPCQPGLPASHPNILRLYNYLHDTHRVCLILECAPRGELYKELLRSHTLDEQRTALIIEELADALAYCQAKAIHGNIKPENLLLGFRGEVKIADFGWSVHTLSLRRKTTRGTLDYLPPEVIEGGRTTRRWTCVRWGALR</sequence>
<keyword evidence="3" id="KW-0723">Serine/threonine-protein kinase</keyword>
<dbReference type="AlphaFoldDB" id="A0A091D2W3"/>
<keyword evidence="10" id="KW-0131">Cell cycle</keyword>
<evidence type="ECO:0000256" key="7">
    <source>
        <dbReference type="ARBA" id="ARBA00022776"/>
    </source>
</evidence>
<keyword evidence="4" id="KW-0132">Cell division</keyword>
<evidence type="ECO:0000256" key="1">
    <source>
        <dbReference type="ARBA" id="ARBA00004186"/>
    </source>
</evidence>
<feature type="binding site" evidence="13">
    <location>
        <begin position="122"/>
        <end position="123"/>
    </location>
    <ligand>
        <name>ATP</name>
        <dbReference type="ChEBI" id="CHEBI:30616"/>
    </ligand>
</feature>
<dbReference type="Gene3D" id="1.10.510.10">
    <property type="entry name" value="Transferase(Phosphotransferase) domain 1"/>
    <property type="match status" value="1"/>
</dbReference>
<reference evidence="16 17" key="1">
    <citation type="submission" date="2013-11" db="EMBL/GenBank/DDBJ databases">
        <title>The Damaraland mole rat (Fukomys damarensis) genome and evolution of African mole rats.</title>
        <authorList>
            <person name="Gladyshev V.N."/>
            <person name="Fang X."/>
        </authorList>
    </citation>
    <scope>NUCLEOTIDE SEQUENCE [LARGE SCALE GENOMIC DNA]</scope>
    <source>
        <tissue evidence="16">Liver</tissue>
    </source>
</reference>
<dbReference type="Pfam" id="PF00069">
    <property type="entry name" value="Pkinase"/>
    <property type="match status" value="1"/>
</dbReference>
<dbReference type="GO" id="GO:0051301">
    <property type="term" value="P:cell division"/>
    <property type="evidence" value="ECO:0007669"/>
    <property type="project" value="UniProtKB-KW"/>
</dbReference>
<evidence type="ECO:0000259" key="15">
    <source>
        <dbReference type="PROSITE" id="PS50011"/>
    </source>
</evidence>
<dbReference type="InterPro" id="IPR030616">
    <property type="entry name" value="Aur-like"/>
</dbReference>
<dbReference type="InterPro" id="IPR011009">
    <property type="entry name" value="Kinase-like_dom_sf"/>
</dbReference>
<feature type="binding site" evidence="13">
    <location>
        <begin position="74"/>
        <end position="76"/>
    </location>
    <ligand>
        <name>ATP</name>
        <dbReference type="ChEBI" id="CHEBI:30616"/>
    </ligand>
</feature>
<dbReference type="GO" id="GO:0004674">
    <property type="term" value="F:protein serine/threonine kinase activity"/>
    <property type="evidence" value="ECO:0007669"/>
    <property type="project" value="UniProtKB-KW"/>
</dbReference>
<evidence type="ECO:0000256" key="10">
    <source>
        <dbReference type="ARBA" id="ARBA00023306"/>
    </source>
</evidence>
<evidence type="ECO:0000256" key="4">
    <source>
        <dbReference type="ARBA" id="ARBA00022618"/>
    </source>
</evidence>
<evidence type="ECO:0000256" key="13">
    <source>
        <dbReference type="PIRSR" id="PIRSR630616-2"/>
    </source>
</evidence>
<dbReference type="GO" id="GO:0005524">
    <property type="term" value="F:ATP binding"/>
    <property type="evidence" value="ECO:0007669"/>
    <property type="project" value="UniProtKB-KW"/>
</dbReference>
<keyword evidence="17" id="KW-1185">Reference proteome</keyword>